<name>A0ABV7A4Y6_9BACI</name>
<dbReference type="EMBL" id="JBHRRZ010000013">
    <property type="protein sequence ID" value="MFC2948097.1"/>
    <property type="molecule type" value="Genomic_DNA"/>
</dbReference>
<dbReference type="Gene3D" id="3.40.309.10">
    <property type="entry name" value="Aldehyde Dehydrogenase, Chain A, domain 2"/>
    <property type="match status" value="1"/>
</dbReference>
<sequence>MTTVLHVINPATGELVEDVKINSEEQIKAAIERGHRSFKQWAKINAHERARLLKKWSDTIQSNKEEIARVMTLESGKPLRESLGEVDYATSYIDWYAEESKRLYGRTIPANTESKRIVVSRQPVGLVAAITPWNFPAAMMTRKAAPALAAGCTFIVKPAEDTPLTTIKLVELAYEAGIPKDVMQCVNGYGSNVGKVFTDSKYIRKITFTGSTPVGKLLIKNSADTIKHISMELGGHAPVIVAEDADLDLAVAQTFASKFRNAGQTCICANRVLVHESIAKEFAEKLTEEVKKLKVGNGLDEETKVGPLINEKGFDKVVSHVEDAIDKGAQVLCGNEYNANREKGYYFVYPTILTNVNTEMKIMQEETFGPIVPITTFSTLEEAVEIANSTQYGLASYFFTNDYRTGTYLYEQLNFGIVSWNDGNPSAANVPFGGMKESGLGREGGMEGIEPYLETKYLSIGGIPTGPY</sequence>
<feature type="domain" description="Aldehyde dehydrogenase" evidence="4">
    <location>
        <begin position="5"/>
        <end position="457"/>
    </location>
</feature>
<dbReference type="CDD" id="cd07103">
    <property type="entry name" value="ALDH_F5_SSADH_GabD"/>
    <property type="match status" value="1"/>
</dbReference>
<evidence type="ECO:0000256" key="2">
    <source>
        <dbReference type="ARBA" id="ARBA00023002"/>
    </source>
</evidence>
<proteinExistence type="inferred from homology"/>
<dbReference type="InterPro" id="IPR016162">
    <property type="entry name" value="Ald_DH_N"/>
</dbReference>
<dbReference type="PANTHER" id="PTHR43353">
    <property type="entry name" value="SUCCINATE-SEMIALDEHYDE DEHYDROGENASE, MITOCHONDRIAL"/>
    <property type="match status" value="1"/>
</dbReference>
<dbReference type="InterPro" id="IPR015590">
    <property type="entry name" value="Aldehyde_DH_dom"/>
</dbReference>
<dbReference type="InterPro" id="IPR012394">
    <property type="entry name" value="Aldehyde_DH_NAD(P)"/>
</dbReference>
<dbReference type="InterPro" id="IPR016163">
    <property type="entry name" value="Ald_DH_C"/>
</dbReference>
<keyword evidence="6" id="KW-1185">Reference proteome</keyword>
<protein>
    <recommendedName>
        <fullName evidence="3">Aldehyde dehydrogenase</fullName>
    </recommendedName>
</protein>
<dbReference type="InterPro" id="IPR016161">
    <property type="entry name" value="Ald_DH/histidinol_DH"/>
</dbReference>
<dbReference type="SUPFAM" id="SSF53720">
    <property type="entry name" value="ALDH-like"/>
    <property type="match status" value="1"/>
</dbReference>
<evidence type="ECO:0000256" key="1">
    <source>
        <dbReference type="ARBA" id="ARBA00009986"/>
    </source>
</evidence>
<dbReference type="PROSITE" id="PS00070">
    <property type="entry name" value="ALDEHYDE_DEHYDR_CYS"/>
    <property type="match status" value="1"/>
</dbReference>
<comment type="caution">
    <text evidence="5">The sequence shown here is derived from an EMBL/GenBank/DDBJ whole genome shotgun (WGS) entry which is preliminary data.</text>
</comment>
<dbReference type="GO" id="GO:0016491">
    <property type="term" value="F:oxidoreductase activity"/>
    <property type="evidence" value="ECO:0007669"/>
    <property type="project" value="UniProtKB-KW"/>
</dbReference>
<evidence type="ECO:0000313" key="6">
    <source>
        <dbReference type="Proteomes" id="UP001595387"/>
    </source>
</evidence>
<reference evidence="6" key="1">
    <citation type="journal article" date="2019" name="Int. J. Syst. Evol. Microbiol.">
        <title>The Global Catalogue of Microorganisms (GCM) 10K type strain sequencing project: providing services to taxonomists for standard genome sequencing and annotation.</title>
        <authorList>
            <consortium name="The Broad Institute Genomics Platform"/>
            <consortium name="The Broad Institute Genome Sequencing Center for Infectious Disease"/>
            <person name="Wu L."/>
            <person name="Ma J."/>
        </authorList>
    </citation>
    <scope>NUCLEOTIDE SEQUENCE [LARGE SCALE GENOMIC DNA]</scope>
    <source>
        <strain evidence="6">KCTC 13193</strain>
    </source>
</reference>
<comment type="similarity">
    <text evidence="1 3">Belongs to the aldehyde dehydrogenase family.</text>
</comment>
<dbReference type="InterPro" id="IPR010102">
    <property type="entry name" value="Succ_semiAld_DH"/>
</dbReference>
<dbReference type="Proteomes" id="UP001595387">
    <property type="component" value="Unassembled WGS sequence"/>
</dbReference>
<dbReference type="Pfam" id="PF00171">
    <property type="entry name" value="Aldedh"/>
    <property type="match status" value="1"/>
</dbReference>
<keyword evidence="2 3" id="KW-0560">Oxidoreductase</keyword>
<evidence type="ECO:0000259" key="4">
    <source>
        <dbReference type="Pfam" id="PF00171"/>
    </source>
</evidence>
<dbReference type="PANTHER" id="PTHR43353:SF5">
    <property type="entry name" value="SUCCINATE-SEMIALDEHYDE DEHYDROGENASE, MITOCHONDRIAL"/>
    <property type="match status" value="1"/>
</dbReference>
<organism evidence="5 6">
    <name type="scientific">Virgibacillus sediminis</name>
    <dbReference type="NCBI Taxonomy" id="202260"/>
    <lineage>
        <taxon>Bacteria</taxon>
        <taxon>Bacillati</taxon>
        <taxon>Bacillota</taxon>
        <taxon>Bacilli</taxon>
        <taxon>Bacillales</taxon>
        <taxon>Bacillaceae</taxon>
        <taxon>Virgibacillus</taxon>
    </lineage>
</organism>
<accession>A0ABV7A4Y6</accession>
<gene>
    <name evidence="5" type="ORF">ACFODW_07050</name>
</gene>
<dbReference type="Gene3D" id="3.40.605.10">
    <property type="entry name" value="Aldehyde Dehydrogenase, Chain A, domain 1"/>
    <property type="match status" value="1"/>
</dbReference>
<dbReference type="RefSeq" id="WP_390304686.1">
    <property type="nucleotide sequence ID" value="NZ_JBHRRZ010000013.1"/>
</dbReference>
<dbReference type="PIRSF" id="PIRSF036492">
    <property type="entry name" value="ALDH"/>
    <property type="match status" value="1"/>
</dbReference>
<dbReference type="NCBIfam" id="TIGR01780">
    <property type="entry name" value="SSADH"/>
    <property type="match status" value="1"/>
</dbReference>
<dbReference type="InterPro" id="IPR050740">
    <property type="entry name" value="Aldehyde_DH_Superfamily"/>
</dbReference>
<evidence type="ECO:0000256" key="3">
    <source>
        <dbReference type="PIRNR" id="PIRNR036492"/>
    </source>
</evidence>
<dbReference type="InterPro" id="IPR016160">
    <property type="entry name" value="Ald_DH_CS_CYS"/>
</dbReference>
<evidence type="ECO:0000313" key="5">
    <source>
        <dbReference type="EMBL" id="MFC2948097.1"/>
    </source>
</evidence>